<dbReference type="AlphaFoldDB" id="A0A1G4RWL0"/>
<dbReference type="Proteomes" id="UP000199542">
    <property type="component" value="Unassembled WGS sequence"/>
</dbReference>
<gene>
    <name evidence="1" type="ORF">SAMN02927900_03094</name>
</gene>
<evidence type="ECO:0000313" key="2">
    <source>
        <dbReference type="Proteomes" id="UP000199542"/>
    </source>
</evidence>
<protein>
    <submittedName>
        <fullName evidence="1">Uncharacterized protein</fullName>
    </submittedName>
</protein>
<sequence>MQDEASALLETLVFTLGVITNSNAEDRRRIAEAYHEAQRMVATIELESGSARHRIIACLERFNAYKAEDDVVAAGWMLTAIQERIGECDLTDWKSSQNRPCSCFWPRETSCISAKRGAPRCDTGPPKSYLSQMYLRVVGVENHDSVVMGWEVLTDEEAIEAAIDKHGKDPTTSVAYCAFEASGSRDGPEYRFWLNLFLKLVKEAHVGWA</sequence>
<reference evidence="1 2" key="1">
    <citation type="submission" date="2016-10" db="EMBL/GenBank/DDBJ databases">
        <authorList>
            <person name="de Groot N.N."/>
        </authorList>
    </citation>
    <scope>NUCLEOTIDE SEQUENCE [LARGE SCALE GENOMIC DNA]</scope>
    <source>
        <strain evidence="1 2">CGMCC 1.3401</strain>
    </source>
</reference>
<accession>A0A1G4RWL0</accession>
<evidence type="ECO:0000313" key="1">
    <source>
        <dbReference type="EMBL" id="SCW61138.1"/>
    </source>
</evidence>
<dbReference type="EMBL" id="FMTM01000004">
    <property type="protein sequence ID" value="SCW61138.1"/>
    <property type="molecule type" value="Genomic_DNA"/>
</dbReference>
<name>A0A1G4RWL0_9HYPH</name>
<proteinExistence type="predicted"/>
<organism evidence="1 2">
    <name type="scientific">Rhizobium mongolense subsp. loessense</name>
    <dbReference type="NCBI Taxonomy" id="158890"/>
    <lineage>
        <taxon>Bacteria</taxon>
        <taxon>Pseudomonadati</taxon>
        <taxon>Pseudomonadota</taxon>
        <taxon>Alphaproteobacteria</taxon>
        <taxon>Hyphomicrobiales</taxon>
        <taxon>Rhizobiaceae</taxon>
        <taxon>Rhizobium/Agrobacterium group</taxon>
        <taxon>Rhizobium</taxon>
    </lineage>
</organism>